<dbReference type="RefSeq" id="WP_163455714.1">
    <property type="nucleotide sequence ID" value="NZ_JAAGOH010000001.1"/>
</dbReference>
<protein>
    <submittedName>
        <fullName evidence="1">Agglutinin biogenesis protein MshP</fullName>
    </submittedName>
</protein>
<dbReference type="EMBL" id="JAAGOH010000001">
    <property type="protein sequence ID" value="NDY89869.1"/>
    <property type="molecule type" value="Genomic_DNA"/>
</dbReference>
<gene>
    <name evidence="1" type="ORF">G3A44_01525</name>
</gene>
<evidence type="ECO:0000313" key="1">
    <source>
        <dbReference type="EMBL" id="NDY89869.1"/>
    </source>
</evidence>
<evidence type="ECO:0000313" key="2">
    <source>
        <dbReference type="Proteomes" id="UP000484255"/>
    </source>
</evidence>
<dbReference type="AlphaFoldDB" id="A0A7C9PES1"/>
<sequence length="154" mass="15975">MWTTCPERGQGFTLVSALFLLVVLSALGAAMARVATSQHLGAALELDGARALQTARAGLEWGTWQVMRNPAPPSAAPACFATTTLSPGGSLSGLVVSVQCTRTPTTGTVLDGTTGLVFFTLQATACNQPAAGVCPNPNPGDTYVERQLSWQVVR</sequence>
<accession>A0A7C9PES1</accession>
<name>A0A7C9PES1_9BURK</name>
<reference evidence="1 2" key="1">
    <citation type="submission" date="2020-02" db="EMBL/GenBank/DDBJ databases">
        <title>Ideonella bacterium strain TBM-1.</title>
        <authorList>
            <person name="Chen W.-M."/>
        </authorList>
    </citation>
    <scope>NUCLEOTIDE SEQUENCE [LARGE SCALE GENOMIC DNA]</scope>
    <source>
        <strain evidence="1 2">TBM-1</strain>
    </source>
</reference>
<comment type="caution">
    <text evidence="1">The sequence shown here is derived from an EMBL/GenBank/DDBJ whole genome shotgun (WGS) entry which is preliminary data.</text>
</comment>
<proteinExistence type="predicted"/>
<keyword evidence="2" id="KW-1185">Reference proteome</keyword>
<organism evidence="1 2">
    <name type="scientific">Ideonella livida</name>
    <dbReference type="NCBI Taxonomy" id="2707176"/>
    <lineage>
        <taxon>Bacteria</taxon>
        <taxon>Pseudomonadati</taxon>
        <taxon>Pseudomonadota</taxon>
        <taxon>Betaproteobacteria</taxon>
        <taxon>Burkholderiales</taxon>
        <taxon>Sphaerotilaceae</taxon>
        <taxon>Ideonella</taxon>
    </lineage>
</organism>
<dbReference type="Proteomes" id="UP000484255">
    <property type="component" value="Unassembled WGS sequence"/>
</dbReference>